<dbReference type="InterPro" id="IPR025799">
    <property type="entry name" value="Arg_MeTrfase"/>
</dbReference>
<dbReference type="Pfam" id="PF17286">
    <property type="entry name" value="PRMT5_C"/>
    <property type="match status" value="1"/>
</dbReference>
<evidence type="ECO:0000256" key="3">
    <source>
        <dbReference type="ARBA" id="ARBA00022691"/>
    </source>
</evidence>
<dbReference type="GO" id="GO:0032259">
    <property type="term" value="P:methylation"/>
    <property type="evidence" value="ECO:0007669"/>
    <property type="project" value="UniProtKB-KW"/>
</dbReference>
<dbReference type="GO" id="GO:0006355">
    <property type="term" value="P:regulation of DNA-templated transcription"/>
    <property type="evidence" value="ECO:0007669"/>
    <property type="project" value="TreeGrafter"/>
</dbReference>
<name>A0A151ZBI2_TIELA</name>
<dbReference type="EMBL" id="LODT01000035">
    <property type="protein sequence ID" value="KYQ91299.1"/>
    <property type="molecule type" value="Genomic_DNA"/>
</dbReference>
<organism evidence="11 12">
    <name type="scientific">Tieghemostelium lacteum</name>
    <name type="common">Slime mold</name>
    <name type="synonym">Dictyostelium lacteum</name>
    <dbReference type="NCBI Taxonomy" id="361077"/>
    <lineage>
        <taxon>Eukaryota</taxon>
        <taxon>Amoebozoa</taxon>
        <taxon>Evosea</taxon>
        <taxon>Eumycetozoa</taxon>
        <taxon>Dictyostelia</taxon>
        <taxon>Dictyosteliales</taxon>
        <taxon>Raperosteliaceae</taxon>
        <taxon>Tieghemostelium</taxon>
    </lineage>
</organism>
<dbReference type="GO" id="GO:0016274">
    <property type="term" value="F:protein-arginine N-methyltransferase activity"/>
    <property type="evidence" value="ECO:0007669"/>
    <property type="project" value="InterPro"/>
</dbReference>
<dbReference type="Gene3D" id="3.40.50.150">
    <property type="entry name" value="Vaccinia Virus protein VP39"/>
    <property type="match status" value="1"/>
</dbReference>
<dbReference type="Pfam" id="PF05185">
    <property type="entry name" value="PRMT5"/>
    <property type="match status" value="1"/>
</dbReference>
<dbReference type="PROSITE" id="PS51678">
    <property type="entry name" value="SAM_MT_PRMT"/>
    <property type="match status" value="1"/>
</dbReference>
<evidence type="ECO:0000313" key="12">
    <source>
        <dbReference type="Proteomes" id="UP000076078"/>
    </source>
</evidence>
<evidence type="ECO:0000256" key="7">
    <source>
        <dbReference type="PIRSR" id="PIRSR015894-3"/>
    </source>
</evidence>
<evidence type="ECO:0000256" key="4">
    <source>
        <dbReference type="PIRNR" id="PIRNR015894"/>
    </source>
</evidence>
<dbReference type="OMA" id="IKYAWYE"/>
<evidence type="ECO:0000256" key="2">
    <source>
        <dbReference type="ARBA" id="ARBA00022679"/>
    </source>
</evidence>
<reference evidence="11 12" key="1">
    <citation type="submission" date="2015-12" db="EMBL/GenBank/DDBJ databases">
        <title>Dictyostelia acquired genes for synthesis and detection of signals that induce cell-type specialization by lateral gene transfer from prokaryotes.</title>
        <authorList>
            <person name="Gloeckner G."/>
            <person name="Schaap P."/>
        </authorList>
    </citation>
    <scope>NUCLEOTIDE SEQUENCE [LARGE SCALE GENOMIC DNA]</scope>
    <source>
        <strain evidence="11 12">TK</strain>
    </source>
</reference>
<dbReference type="Gene3D" id="3.20.20.150">
    <property type="entry name" value="Divalent-metal-dependent TIM barrel enzymes"/>
    <property type="match status" value="1"/>
</dbReference>
<feature type="domain" description="PRMT5 arginine-N-methyltransferase" evidence="8">
    <location>
        <begin position="281"/>
        <end position="457"/>
    </location>
</feature>
<dbReference type="InterPro" id="IPR035248">
    <property type="entry name" value="PRMT5_C"/>
</dbReference>
<keyword evidence="12" id="KW-1185">Reference proteome</keyword>
<evidence type="ECO:0000259" key="8">
    <source>
        <dbReference type="Pfam" id="PF05185"/>
    </source>
</evidence>
<dbReference type="SUPFAM" id="SSF53335">
    <property type="entry name" value="S-adenosyl-L-methionine-dependent methyltransferases"/>
    <property type="match status" value="1"/>
</dbReference>
<dbReference type="PANTHER" id="PTHR10738:SF0">
    <property type="entry name" value="PROTEIN ARGININE N-METHYLTRANSFERASE 5"/>
    <property type="match status" value="1"/>
</dbReference>
<comment type="similarity">
    <text evidence="4">Belongs to the class I-like SAM-binding methyltransferase superfamily.</text>
</comment>
<dbReference type="FunCoup" id="A0A151ZBI2">
    <property type="interactions" value="1122"/>
</dbReference>
<gene>
    <name evidence="11" type="ORF">DLAC_08240</name>
</gene>
<dbReference type="InterPro" id="IPR007857">
    <property type="entry name" value="Arg_MeTrfase_PRMT5"/>
</dbReference>
<evidence type="ECO:0000256" key="1">
    <source>
        <dbReference type="ARBA" id="ARBA00022603"/>
    </source>
</evidence>
<evidence type="ECO:0000313" key="11">
    <source>
        <dbReference type="EMBL" id="KYQ91299.1"/>
    </source>
</evidence>
<dbReference type="Gene3D" id="2.70.160.11">
    <property type="entry name" value="Hnrnp arginine n-methyltransferase1"/>
    <property type="match status" value="1"/>
</dbReference>
<evidence type="ECO:0000256" key="5">
    <source>
        <dbReference type="PIRSR" id="PIRSR015894-1"/>
    </source>
</evidence>
<dbReference type="GO" id="GO:0005829">
    <property type="term" value="C:cytosol"/>
    <property type="evidence" value="ECO:0007669"/>
    <property type="project" value="TreeGrafter"/>
</dbReference>
<keyword evidence="2 4" id="KW-0808">Transferase</keyword>
<feature type="domain" description="PRMT5 oligomerisation" evidence="10">
    <location>
        <begin position="461"/>
        <end position="628"/>
    </location>
</feature>
<protein>
    <recommendedName>
        <fullName evidence="4">Protein arginine N-methyltransferase</fullName>
    </recommendedName>
</protein>
<accession>A0A151ZBI2</accession>
<dbReference type="PIRSF" id="PIRSF015894">
    <property type="entry name" value="Skb1_MeTrfase"/>
    <property type="match status" value="1"/>
</dbReference>
<feature type="domain" description="PRMT5 TIM barrel" evidence="9">
    <location>
        <begin position="41"/>
        <end position="274"/>
    </location>
</feature>
<dbReference type="FunFam" id="2.70.160.11:FF:000003">
    <property type="entry name" value="Protein arginine N-methyltransferase 5"/>
    <property type="match status" value="1"/>
</dbReference>
<feature type="binding site" evidence="6">
    <location>
        <begin position="411"/>
        <end position="412"/>
    </location>
    <ligand>
        <name>S-adenosyl-L-methionine</name>
        <dbReference type="ChEBI" id="CHEBI:59789"/>
    </ligand>
</feature>
<dbReference type="OrthoDB" id="1368803at2759"/>
<dbReference type="Proteomes" id="UP000076078">
    <property type="component" value="Unassembled WGS sequence"/>
</dbReference>
<feature type="binding site" evidence="6">
    <location>
        <position position="308"/>
    </location>
    <ligand>
        <name>S-adenosyl-L-methionine</name>
        <dbReference type="ChEBI" id="CHEBI:59789"/>
    </ligand>
</feature>
<dbReference type="STRING" id="361077.A0A151ZBI2"/>
<dbReference type="InterPro" id="IPR035075">
    <property type="entry name" value="PRMT5"/>
</dbReference>
<dbReference type="InParanoid" id="A0A151ZBI2"/>
<feature type="binding site" evidence="6">
    <location>
        <begin position="317"/>
        <end position="318"/>
    </location>
    <ligand>
        <name>S-adenosyl-L-methionine</name>
        <dbReference type="ChEBI" id="CHEBI:59789"/>
    </ligand>
</feature>
<evidence type="ECO:0000259" key="9">
    <source>
        <dbReference type="Pfam" id="PF17285"/>
    </source>
</evidence>
<comment type="caution">
    <text evidence="11">The sequence shown here is derived from an EMBL/GenBank/DDBJ whole genome shotgun (WGS) entry which is preliminary data.</text>
</comment>
<dbReference type="GO" id="GO:0005634">
    <property type="term" value="C:nucleus"/>
    <property type="evidence" value="ECO:0007669"/>
    <property type="project" value="TreeGrafter"/>
</dbReference>
<dbReference type="PANTHER" id="PTHR10738">
    <property type="entry name" value="PROTEIN ARGININE N-METHYLTRANSFERASE 5"/>
    <property type="match status" value="1"/>
</dbReference>
<evidence type="ECO:0000256" key="6">
    <source>
        <dbReference type="PIRSR" id="PIRSR015894-2"/>
    </source>
</evidence>
<dbReference type="InterPro" id="IPR029063">
    <property type="entry name" value="SAM-dependent_MTases_sf"/>
</dbReference>
<dbReference type="Pfam" id="PF17285">
    <property type="entry name" value="PRMT5_TIM"/>
    <property type="match status" value="1"/>
</dbReference>
<feature type="active site" description="Proton donor/acceptor" evidence="5">
    <location>
        <position position="436"/>
    </location>
</feature>
<dbReference type="InterPro" id="IPR035247">
    <property type="entry name" value="PRMT5_TIM"/>
</dbReference>
<feature type="site" description="Critical for specifying symmetric addition of methyl groups" evidence="7">
    <location>
        <position position="311"/>
    </location>
</feature>
<feature type="binding site" evidence="6">
    <location>
        <position position="381"/>
    </location>
    <ligand>
        <name>S-adenosyl-L-methionine</name>
        <dbReference type="ChEBI" id="CHEBI:59789"/>
    </ligand>
</feature>
<sequence length="631" mass="72624">MTDSEDSGIYYDFSCGISFQSSCFNDSKIINIIESVEDNQFEFLVVPLSRDKVENDKKKNNQFRPILVDTELSSSYLKSVIVGKVSKSIAQGLDSVDVDLRKSLEKLYHQEINYTSHLSLSAVILPTPISTVGSVNYSRKVYQSLTSNNFLKLWLKFKIDSENIAEQWSLWNNFRTRVNQHQRLFPVVQLEKWTKPIAEECLLQWFGEPLKAVLLPKSIFLMNQQGFPALSKAHQKFLKQSFHYNLQYIITGCQSNNAKELKPYYDYLRFLHQNQDPITESDRFEQSYLDYLQSPLQPLQDNLQSQTYEVFELDPVKYTNYQKATYLAILDLINERRLKDSLVIMVVGAGRGPLIQCTINAINRVDSKLLEGLKVKIYGVEKNPNAIHTLMSKKETLEDWKLLDIDIVDSDMRDFNPDHTADILVSELLGSFGDNELSPECLDGAQKYLNSQHGISIPTWYTSYLSPVQSQTLYQNVSNYVESQSRLDKAYETGYVVKPHLYHVLSPSQALFTFHHPNRETPIDNSRFGTLNFPISQNSLLHGFLGYFDCCLYKDVHISTNPKNFSTGMFSWFPIFFPIKQSVQLNSNSSVTCHFWRCVSKSKVWYEWTISSPISIEIHNIQGEKSSIGLI</sequence>
<proteinExistence type="inferred from homology"/>
<keyword evidence="1 4" id="KW-0489">Methyltransferase</keyword>
<keyword evidence="3 4" id="KW-0949">S-adenosyl-L-methionine</keyword>
<dbReference type="AlphaFoldDB" id="A0A151ZBI2"/>
<feature type="active site" description="Proton donor/acceptor" evidence="5">
    <location>
        <position position="427"/>
    </location>
</feature>
<evidence type="ECO:0000259" key="10">
    <source>
        <dbReference type="Pfam" id="PF17286"/>
    </source>
</evidence>